<dbReference type="InterPro" id="IPR023753">
    <property type="entry name" value="FAD/NAD-binding_dom"/>
</dbReference>
<dbReference type="Pfam" id="PF07992">
    <property type="entry name" value="Pyr_redox_2"/>
    <property type="match status" value="1"/>
</dbReference>
<dbReference type="Gene3D" id="3.50.50.60">
    <property type="entry name" value="FAD/NAD(P)-binding domain"/>
    <property type="match status" value="2"/>
</dbReference>
<evidence type="ECO:0000256" key="2">
    <source>
        <dbReference type="ARBA" id="ARBA00004496"/>
    </source>
</evidence>
<feature type="binding site" evidence="13">
    <location>
        <begin position="183"/>
        <end position="190"/>
    </location>
    <ligand>
        <name>NAD(+)</name>
        <dbReference type="ChEBI" id="CHEBI:57540"/>
    </ligand>
</feature>
<dbReference type="InterPro" id="IPR001100">
    <property type="entry name" value="Pyr_nuc-diS_OxRdtase"/>
</dbReference>
<dbReference type="Pfam" id="PF02852">
    <property type="entry name" value="Pyr_redox_dim"/>
    <property type="match status" value="1"/>
</dbReference>
<evidence type="ECO:0000256" key="12">
    <source>
        <dbReference type="ARBA" id="ARBA00031183"/>
    </source>
</evidence>
<feature type="domain" description="FAD/NAD(P)-binding" evidence="15">
    <location>
        <begin position="5"/>
        <end position="333"/>
    </location>
</feature>
<feature type="domain" description="Pyridine nucleotide-disulphide oxidoreductase dimerisation" evidence="14">
    <location>
        <begin position="352"/>
        <end position="459"/>
    </location>
</feature>
<dbReference type="GO" id="GO:0005829">
    <property type="term" value="C:cytosol"/>
    <property type="evidence" value="ECO:0007669"/>
    <property type="project" value="TreeGrafter"/>
</dbReference>
<feature type="binding site" evidence="13">
    <location>
        <position position="117"/>
    </location>
    <ligand>
        <name>FAD</name>
        <dbReference type="ChEBI" id="CHEBI:57692"/>
    </ligand>
</feature>
<keyword evidence="11 13" id="KW-0520">NAD</keyword>
<dbReference type="PANTHER" id="PTHR22912:SF93">
    <property type="entry name" value="SOLUBLE PYRIDINE NUCLEOTIDE TRANSHYDROGENASE"/>
    <property type="match status" value="1"/>
</dbReference>
<evidence type="ECO:0000256" key="6">
    <source>
        <dbReference type="ARBA" id="ARBA00022490"/>
    </source>
</evidence>
<gene>
    <name evidence="16" type="primary">sthA</name>
    <name evidence="16" type="ORF">NATSA_11825</name>
</gene>
<dbReference type="PANTHER" id="PTHR22912">
    <property type="entry name" value="DISULFIDE OXIDOREDUCTASE"/>
    <property type="match status" value="1"/>
</dbReference>
<comment type="function">
    <text evidence="1">Conversion of NADPH, generated by peripheral catabolic pathways, to NADH, which can enter the respiratory chain for energy generation.</text>
</comment>
<feature type="binding site" evidence="13">
    <location>
        <position position="53"/>
    </location>
    <ligand>
        <name>FAD</name>
        <dbReference type="ChEBI" id="CHEBI:57692"/>
    </ligand>
</feature>
<dbReference type="EC" id="1.6.1.1" evidence="4"/>
<keyword evidence="6" id="KW-0963">Cytoplasm</keyword>
<dbReference type="InterPro" id="IPR050151">
    <property type="entry name" value="Class-I_Pyr_Nuc-Dis_Oxidored"/>
</dbReference>
<comment type="cofactor">
    <cofactor evidence="13">
        <name>FAD</name>
        <dbReference type="ChEBI" id="CHEBI:57692"/>
    </cofactor>
    <text evidence="13">Binds 1 FAD per subunit.</text>
</comment>
<evidence type="ECO:0000256" key="5">
    <source>
        <dbReference type="ARBA" id="ARBA00016603"/>
    </source>
</evidence>
<evidence type="ECO:0000256" key="11">
    <source>
        <dbReference type="ARBA" id="ARBA00023027"/>
    </source>
</evidence>
<evidence type="ECO:0000259" key="14">
    <source>
        <dbReference type="Pfam" id="PF02852"/>
    </source>
</evidence>
<protein>
    <recommendedName>
        <fullName evidence="5">Soluble pyridine nucleotide transhydrogenase</fullName>
        <ecNumber evidence="4">1.6.1.1</ecNumber>
    </recommendedName>
    <alternativeName>
        <fullName evidence="12">NAD(P)(+) transhydrogenase [B-specific]</fullName>
    </alternativeName>
</protein>
<keyword evidence="9" id="KW-0521">NADP</keyword>
<dbReference type="InterPro" id="IPR016156">
    <property type="entry name" value="FAD/NAD-linked_Rdtase_dimer_sf"/>
</dbReference>
<sequence>MSKDYDVIILGSGPSGFSCAMQTAKFDKKALIVESNEEYLGGAWINAGTVPSKALRETATNIYKYNAQFGDADEKKPYEQFRMRDVLKYKDRVLASENSEIKDNLIKNEVDTALGFGRIIDPHTVEIKSEDGTVKTCTADYILVSTGARSTQPEEFHVDHSRVLDNRSILDIHYIPKRLVIVGTNVQAIEFATIFSALGTRVTILNGQDDYLVFLDREVKNEFAGILEDFRINIFNRTRVLQVGENPLRNCTEVKFEEKDTGKMHVVETEQVLYFGERIPNSANIGLEDVGIETDEKGFVNVDQNYRTNVPSIFAAGDVIGYPGLASASFSQGRIASCNMFEASSLEIESVIPYGIYSIPEIASIGLTEAEARQQDHDVTIGRAYYRNLTKANIAKNQRGMFKLVFDTKTLRLLGVHIVGEGACDLIHIGQAVIRFQGSVRYFLDTVHNYPTYSEAYRIAAFNGINRVYKSGVKYKNILENR</sequence>
<evidence type="ECO:0000256" key="1">
    <source>
        <dbReference type="ARBA" id="ARBA00002842"/>
    </source>
</evidence>
<dbReference type="PIRSF" id="PIRSF000350">
    <property type="entry name" value="Mercury_reductase_MerA"/>
    <property type="match status" value="1"/>
</dbReference>
<feature type="binding site" evidence="13">
    <location>
        <position position="318"/>
    </location>
    <ligand>
        <name>FAD</name>
        <dbReference type="ChEBI" id="CHEBI:57692"/>
    </ligand>
</feature>
<name>A0A8J7SAB6_9BACT</name>
<keyword evidence="8 13" id="KW-0274">FAD</keyword>
<dbReference type="PROSITE" id="PS51257">
    <property type="entry name" value="PROKAR_LIPOPROTEIN"/>
    <property type="match status" value="1"/>
</dbReference>
<dbReference type="EMBL" id="JAFIDN010000010">
    <property type="protein sequence ID" value="MBP3193358.1"/>
    <property type="molecule type" value="Genomic_DNA"/>
</dbReference>
<keyword evidence="10 16" id="KW-0560">Oxidoreductase</keyword>
<reference evidence="16" key="1">
    <citation type="submission" date="2021-02" db="EMBL/GenBank/DDBJ databases">
        <title>Natronogracilivirga saccharolytica gen. nov. sp. nov. a new anaerobic, haloalkiliphilic carbohydrate-fermenting bacterium from soda lake and proposing of Cyclonatronumiaceae fam. nov. in the phylum Balneolaeota.</title>
        <authorList>
            <person name="Zhilina T.N."/>
            <person name="Sorokin D.Y."/>
            <person name="Zavarzina D.G."/>
            <person name="Toshchakov S.V."/>
            <person name="Kublanov I.V."/>
        </authorList>
    </citation>
    <scope>NUCLEOTIDE SEQUENCE</scope>
    <source>
        <strain evidence="16">Z-1702</strain>
    </source>
</reference>
<dbReference type="SUPFAM" id="SSF55424">
    <property type="entry name" value="FAD/NAD-linked reductases, dimerisation (C-terminal) domain"/>
    <property type="match status" value="1"/>
</dbReference>
<dbReference type="InterPro" id="IPR036188">
    <property type="entry name" value="FAD/NAD-bd_sf"/>
</dbReference>
<evidence type="ECO:0000313" key="17">
    <source>
        <dbReference type="Proteomes" id="UP000673975"/>
    </source>
</evidence>
<dbReference type="PRINTS" id="PR00411">
    <property type="entry name" value="PNDRDTASEI"/>
</dbReference>
<dbReference type="AlphaFoldDB" id="A0A8J7SAB6"/>
<evidence type="ECO:0000313" key="16">
    <source>
        <dbReference type="EMBL" id="MBP3193358.1"/>
    </source>
</evidence>
<keyword evidence="7" id="KW-0285">Flavoprotein</keyword>
<comment type="subcellular location">
    <subcellularLocation>
        <location evidence="2">Cytoplasm</location>
    </subcellularLocation>
</comment>
<dbReference type="InterPro" id="IPR004099">
    <property type="entry name" value="Pyr_nucl-diS_OxRdtase_dimer"/>
</dbReference>
<dbReference type="RefSeq" id="WP_210512816.1">
    <property type="nucleotide sequence ID" value="NZ_JAFIDN010000010.1"/>
</dbReference>
<dbReference type="Gene3D" id="3.30.390.30">
    <property type="match status" value="1"/>
</dbReference>
<dbReference type="GO" id="GO:0004148">
    <property type="term" value="F:dihydrolipoyl dehydrogenase (NADH) activity"/>
    <property type="evidence" value="ECO:0007669"/>
    <property type="project" value="TreeGrafter"/>
</dbReference>
<dbReference type="PRINTS" id="PR00368">
    <property type="entry name" value="FADPNR"/>
</dbReference>
<evidence type="ECO:0000256" key="3">
    <source>
        <dbReference type="ARBA" id="ARBA00007532"/>
    </source>
</evidence>
<comment type="caution">
    <text evidence="16">The sequence shown here is derived from an EMBL/GenBank/DDBJ whole genome shotgun (WGS) entry which is preliminary data.</text>
</comment>
<dbReference type="GO" id="GO:0050660">
    <property type="term" value="F:flavin adenine dinucleotide binding"/>
    <property type="evidence" value="ECO:0007669"/>
    <property type="project" value="TreeGrafter"/>
</dbReference>
<dbReference type="GO" id="GO:0006103">
    <property type="term" value="P:2-oxoglutarate metabolic process"/>
    <property type="evidence" value="ECO:0007669"/>
    <property type="project" value="TreeGrafter"/>
</dbReference>
<keyword evidence="17" id="KW-1185">Reference proteome</keyword>
<dbReference type="SUPFAM" id="SSF51905">
    <property type="entry name" value="FAD/NAD(P)-binding domain"/>
    <property type="match status" value="1"/>
</dbReference>
<dbReference type="GO" id="GO:0003957">
    <property type="term" value="F:NAD(P)+ transhydrogenase (Si-specific) activity"/>
    <property type="evidence" value="ECO:0007669"/>
    <property type="project" value="UniProtKB-EC"/>
</dbReference>
<dbReference type="FunFam" id="3.30.390.30:FF:000001">
    <property type="entry name" value="Dihydrolipoyl dehydrogenase"/>
    <property type="match status" value="1"/>
</dbReference>
<dbReference type="Proteomes" id="UP000673975">
    <property type="component" value="Unassembled WGS sequence"/>
</dbReference>
<dbReference type="NCBIfam" id="NF003585">
    <property type="entry name" value="PRK05249.1"/>
    <property type="match status" value="1"/>
</dbReference>
<organism evidence="16 17">
    <name type="scientific">Natronogracilivirga saccharolytica</name>
    <dbReference type="NCBI Taxonomy" id="2812953"/>
    <lineage>
        <taxon>Bacteria</taxon>
        <taxon>Pseudomonadati</taxon>
        <taxon>Balneolota</taxon>
        <taxon>Balneolia</taxon>
        <taxon>Balneolales</taxon>
        <taxon>Cyclonatronaceae</taxon>
        <taxon>Natronogracilivirga</taxon>
    </lineage>
</organism>
<evidence type="ECO:0000256" key="10">
    <source>
        <dbReference type="ARBA" id="ARBA00023002"/>
    </source>
</evidence>
<evidence type="ECO:0000256" key="7">
    <source>
        <dbReference type="ARBA" id="ARBA00022630"/>
    </source>
</evidence>
<evidence type="ECO:0000256" key="9">
    <source>
        <dbReference type="ARBA" id="ARBA00022857"/>
    </source>
</evidence>
<evidence type="ECO:0000256" key="8">
    <source>
        <dbReference type="ARBA" id="ARBA00022827"/>
    </source>
</evidence>
<keyword evidence="13" id="KW-0547">Nucleotide-binding</keyword>
<evidence type="ECO:0000256" key="4">
    <source>
        <dbReference type="ARBA" id="ARBA00012772"/>
    </source>
</evidence>
<accession>A0A8J7SAB6</accession>
<evidence type="ECO:0000259" key="15">
    <source>
        <dbReference type="Pfam" id="PF07992"/>
    </source>
</evidence>
<proteinExistence type="inferred from homology"/>
<evidence type="ECO:0000256" key="13">
    <source>
        <dbReference type="PIRSR" id="PIRSR000350-3"/>
    </source>
</evidence>
<comment type="similarity">
    <text evidence="3">Belongs to the class-I pyridine nucleotide-disulfide oxidoreductase family.</text>
</comment>